<evidence type="ECO:0000256" key="1">
    <source>
        <dbReference type="ARBA" id="ARBA00004141"/>
    </source>
</evidence>
<keyword evidence="9" id="KW-1185">Reference proteome</keyword>
<dbReference type="Pfam" id="PF11912">
    <property type="entry name" value="CfaA_B_C"/>
    <property type="match status" value="1"/>
</dbReference>
<evidence type="ECO:0000256" key="3">
    <source>
        <dbReference type="ARBA" id="ARBA00022692"/>
    </source>
</evidence>
<feature type="chain" id="PRO_5003042005" description="Golgi apparatus membrane protein TVP23 homolog" evidence="7">
    <location>
        <begin position="18"/>
        <end position="390"/>
    </location>
</feature>
<gene>
    <name evidence="8" type="ORF">PPL_04411</name>
</gene>
<dbReference type="RefSeq" id="XP_020434833.1">
    <property type="nucleotide sequence ID" value="XM_020575313.1"/>
</dbReference>
<dbReference type="PANTHER" id="PTHR13019:SF7">
    <property type="entry name" value="GOLGI APPARATUS MEMBRANE PROTEIN TVP23"/>
    <property type="match status" value="1"/>
</dbReference>
<comment type="similarity">
    <text evidence="2 6">Belongs to the TVP23 family.</text>
</comment>
<feature type="transmembrane region" description="Helical" evidence="6">
    <location>
        <begin position="251"/>
        <end position="270"/>
    </location>
</feature>
<feature type="transmembrane region" description="Helical" evidence="6">
    <location>
        <begin position="338"/>
        <end position="359"/>
    </location>
</feature>
<protein>
    <recommendedName>
        <fullName evidence="6">Golgi apparatus membrane protein TVP23 homolog</fullName>
    </recommendedName>
</protein>
<dbReference type="GeneID" id="31359898"/>
<evidence type="ECO:0000256" key="5">
    <source>
        <dbReference type="ARBA" id="ARBA00023136"/>
    </source>
</evidence>
<dbReference type="STRING" id="670386.D3B7H3"/>
<comment type="caution">
    <text evidence="8">The sequence shown here is derived from an EMBL/GenBank/DDBJ whole genome shotgun (WGS) entry which is preliminary data.</text>
</comment>
<evidence type="ECO:0000256" key="4">
    <source>
        <dbReference type="ARBA" id="ARBA00022989"/>
    </source>
</evidence>
<evidence type="ECO:0000256" key="6">
    <source>
        <dbReference type="RuleBase" id="RU361206"/>
    </source>
</evidence>
<dbReference type="InterPro" id="IPR008564">
    <property type="entry name" value="TVP23-like"/>
</dbReference>
<keyword evidence="3 6" id="KW-0812">Transmembrane</keyword>
<evidence type="ECO:0000256" key="7">
    <source>
        <dbReference type="SAM" id="SignalP"/>
    </source>
</evidence>
<accession>D3B7H3</accession>
<dbReference type="PANTHER" id="PTHR13019">
    <property type="entry name" value="GOLGI APPARATUS MEMBRANE PROTEIN TVP23"/>
    <property type="match status" value="1"/>
</dbReference>
<evidence type="ECO:0000256" key="2">
    <source>
        <dbReference type="ARBA" id="ARBA00005467"/>
    </source>
</evidence>
<feature type="signal peptide" evidence="7">
    <location>
        <begin position="1"/>
        <end position="17"/>
    </location>
</feature>
<dbReference type="EMBL" id="ADBJ01000018">
    <property type="protein sequence ID" value="EFA82716.1"/>
    <property type="molecule type" value="Genomic_DNA"/>
</dbReference>
<comment type="subcellular location">
    <subcellularLocation>
        <location evidence="1 6">Membrane</location>
        <topology evidence="1 6">Multi-pass membrane protein</topology>
    </subcellularLocation>
</comment>
<dbReference type="InParanoid" id="D3B7H3"/>
<dbReference type="InterPro" id="IPR021837">
    <property type="entry name" value="CfaA/B/C"/>
</dbReference>
<organism evidence="8 9">
    <name type="scientific">Heterostelium pallidum (strain ATCC 26659 / Pp 5 / PN500)</name>
    <name type="common">Cellular slime mold</name>
    <name type="synonym">Polysphondylium pallidum</name>
    <dbReference type="NCBI Taxonomy" id="670386"/>
    <lineage>
        <taxon>Eukaryota</taxon>
        <taxon>Amoebozoa</taxon>
        <taxon>Evosea</taxon>
        <taxon>Eumycetozoa</taxon>
        <taxon>Dictyostelia</taxon>
        <taxon>Acytosteliales</taxon>
        <taxon>Acytosteliaceae</taxon>
        <taxon>Heterostelium</taxon>
    </lineage>
</organism>
<keyword evidence="7" id="KW-0732">Signal</keyword>
<keyword evidence="4 6" id="KW-1133">Transmembrane helix</keyword>
<evidence type="ECO:0000313" key="9">
    <source>
        <dbReference type="Proteomes" id="UP000001396"/>
    </source>
</evidence>
<dbReference type="Pfam" id="PF05832">
    <property type="entry name" value="DUF846"/>
    <property type="match status" value="1"/>
</dbReference>
<reference evidence="8 9" key="1">
    <citation type="journal article" date="2011" name="Genome Res.">
        <title>Phylogeny-wide analysis of social amoeba genomes highlights ancient origins for complex intercellular communication.</title>
        <authorList>
            <person name="Heidel A.J."/>
            <person name="Lawal H.M."/>
            <person name="Felder M."/>
            <person name="Schilde C."/>
            <person name="Helps N.R."/>
            <person name="Tunggal B."/>
            <person name="Rivero F."/>
            <person name="John U."/>
            <person name="Schleicher M."/>
            <person name="Eichinger L."/>
            <person name="Platzer M."/>
            <person name="Noegel A.A."/>
            <person name="Schaap P."/>
            <person name="Gloeckner G."/>
        </authorList>
    </citation>
    <scope>NUCLEOTIDE SEQUENCE [LARGE SCALE GENOMIC DNA]</scope>
    <source>
        <strain evidence="9">ATCC 26659 / Pp 5 / PN500</strain>
    </source>
</reference>
<dbReference type="FunCoup" id="D3B7H3">
    <property type="interactions" value="923"/>
</dbReference>
<feature type="transmembrane region" description="Helical" evidence="6">
    <location>
        <begin position="312"/>
        <end position="331"/>
    </location>
</feature>
<evidence type="ECO:0000313" key="8">
    <source>
        <dbReference type="EMBL" id="EFA82716.1"/>
    </source>
</evidence>
<dbReference type="GO" id="GO:0000139">
    <property type="term" value="C:Golgi membrane"/>
    <property type="evidence" value="ECO:0007669"/>
    <property type="project" value="TreeGrafter"/>
</dbReference>
<dbReference type="AlphaFoldDB" id="D3B7H3"/>
<proteinExistence type="inferred from homology"/>
<dbReference type="GO" id="GO:0009306">
    <property type="term" value="P:protein secretion"/>
    <property type="evidence" value="ECO:0007669"/>
    <property type="project" value="TreeGrafter"/>
</dbReference>
<dbReference type="Proteomes" id="UP000001396">
    <property type="component" value="Unassembled WGS sequence"/>
</dbReference>
<dbReference type="GO" id="GO:0016192">
    <property type="term" value="P:vesicle-mediated transport"/>
    <property type="evidence" value="ECO:0007669"/>
    <property type="project" value="TreeGrafter"/>
</dbReference>
<name>D3B7H3_HETP5</name>
<sequence>MKITIIVLLVLIGVVLAQSNDLFVNFQPRTDSGCQGDVAGVGYATSINECLELPSESYYFIVTALRAGWKIYDDSTKCSGNWTDDSYKNGTCIENLQFIQAVDPTPYATMFISQAPITQIDNAAIMAMYSDASCELDALVAYSYATNGTEVTSDDSTSVAIICQGDQPTSVACEKGCSGTDCCKTYDLSTSCKKSDKYYIKTTYDGNNSNANTSFLKSTAKLPHPIATLFHILFKVLSIMSYLFPYLFGNGFIISFILCTLLLSFDFWAVKNVTGRLLVGLRWWNEVREDGTNEWYFEQAPSEVKYNSTESMIFWLSLYFTPVLWLLFFLSSLISLNFNWLIITIIAMSLGLTNLYGYIKCARGNNSPTASSLATSYIGQAILSRANSYI</sequence>
<keyword evidence="5 6" id="KW-0472">Membrane</keyword>